<evidence type="ECO:0000313" key="3">
    <source>
        <dbReference type="Proteomes" id="UP000250266"/>
    </source>
</evidence>
<dbReference type="OrthoDB" id="2157530at2759"/>
<keyword evidence="3" id="KW-1185">Reference proteome</keyword>
<dbReference type="AlphaFoldDB" id="A0A8E2DZB2"/>
<dbReference type="InterPro" id="IPR010730">
    <property type="entry name" value="HET"/>
</dbReference>
<reference evidence="2 3" key="1">
    <citation type="journal article" date="2016" name="Nat. Commun.">
        <title>Ectomycorrhizal ecology is imprinted in the genome of the dominant symbiotic fungus Cenococcum geophilum.</title>
        <authorList>
            <consortium name="DOE Joint Genome Institute"/>
            <person name="Peter M."/>
            <person name="Kohler A."/>
            <person name="Ohm R.A."/>
            <person name="Kuo A."/>
            <person name="Krutzmann J."/>
            <person name="Morin E."/>
            <person name="Arend M."/>
            <person name="Barry K.W."/>
            <person name="Binder M."/>
            <person name="Choi C."/>
            <person name="Clum A."/>
            <person name="Copeland A."/>
            <person name="Grisel N."/>
            <person name="Haridas S."/>
            <person name="Kipfer T."/>
            <person name="LaButti K."/>
            <person name="Lindquist E."/>
            <person name="Lipzen A."/>
            <person name="Maire R."/>
            <person name="Meier B."/>
            <person name="Mihaltcheva S."/>
            <person name="Molinier V."/>
            <person name="Murat C."/>
            <person name="Poggeler S."/>
            <person name="Quandt C.A."/>
            <person name="Sperisen C."/>
            <person name="Tritt A."/>
            <person name="Tisserant E."/>
            <person name="Crous P.W."/>
            <person name="Henrissat B."/>
            <person name="Nehls U."/>
            <person name="Egli S."/>
            <person name="Spatafora J.W."/>
            <person name="Grigoriev I.V."/>
            <person name="Martin F.M."/>
        </authorList>
    </citation>
    <scope>NUCLEOTIDE SEQUENCE [LARGE SCALE GENOMIC DNA]</scope>
    <source>
        <strain evidence="2 3">CBS 459.81</strain>
    </source>
</reference>
<protein>
    <recommendedName>
        <fullName evidence="1">Heterokaryon incompatibility domain-containing protein</fullName>
    </recommendedName>
</protein>
<dbReference type="PANTHER" id="PTHR24148:SF64">
    <property type="entry name" value="HETEROKARYON INCOMPATIBILITY DOMAIN-CONTAINING PROTEIN"/>
    <property type="match status" value="1"/>
</dbReference>
<evidence type="ECO:0000313" key="2">
    <source>
        <dbReference type="EMBL" id="OCK74466.1"/>
    </source>
</evidence>
<feature type="domain" description="Heterokaryon incompatibility" evidence="1">
    <location>
        <begin position="68"/>
        <end position="128"/>
    </location>
</feature>
<dbReference type="Proteomes" id="UP000250266">
    <property type="component" value="Unassembled WGS sequence"/>
</dbReference>
<dbReference type="EMBL" id="KV745474">
    <property type="protein sequence ID" value="OCK74466.1"/>
    <property type="molecule type" value="Genomic_DNA"/>
</dbReference>
<sequence>MSFLTIESGATNYEHAAISAPNTIRVLILHPGKGHNQLRCSFREHTILNAQDLTALNWTRNSPGVGPYQAISYTWHDDDCQNQPDHIYCDGKPIQITKNVANILYRLRGVSPQELWIDQLCIDQHNDIRRRRRFH</sequence>
<name>A0A8E2DZB2_9PEZI</name>
<proteinExistence type="predicted"/>
<dbReference type="InterPro" id="IPR052895">
    <property type="entry name" value="HetReg/Transcr_Mod"/>
</dbReference>
<accession>A0A8E2DZB2</accession>
<evidence type="ECO:0000259" key="1">
    <source>
        <dbReference type="Pfam" id="PF06985"/>
    </source>
</evidence>
<dbReference type="PANTHER" id="PTHR24148">
    <property type="entry name" value="ANKYRIN REPEAT DOMAIN-CONTAINING PROTEIN 39 HOMOLOG-RELATED"/>
    <property type="match status" value="1"/>
</dbReference>
<dbReference type="Pfam" id="PF06985">
    <property type="entry name" value="HET"/>
    <property type="match status" value="1"/>
</dbReference>
<organism evidence="2 3">
    <name type="scientific">Lepidopterella palustris CBS 459.81</name>
    <dbReference type="NCBI Taxonomy" id="1314670"/>
    <lineage>
        <taxon>Eukaryota</taxon>
        <taxon>Fungi</taxon>
        <taxon>Dikarya</taxon>
        <taxon>Ascomycota</taxon>
        <taxon>Pezizomycotina</taxon>
        <taxon>Dothideomycetes</taxon>
        <taxon>Pleosporomycetidae</taxon>
        <taxon>Mytilinidiales</taxon>
        <taxon>Argynnaceae</taxon>
        <taxon>Lepidopterella</taxon>
    </lineage>
</organism>
<gene>
    <name evidence="2" type="ORF">K432DRAFT_469541</name>
</gene>